<dbReference type="Proteomes" id="UP000637720">
    <property type="component" value="Unassembled WGS sequence"/>
</dbReference>
<dbReference type="RefSeq" id="WP_172673547.1">
    <property type="nucleotide sequence ID" value="NZ_BMOF01000005.1"/>
</dbReference>
<keyword evidence="2" id="KW-1185">Reference proteome</keyword>
<comment type="caution">
    <text evidence="1">The sequence shown here is derived from an EMBL/GenBank/DDBJ whole genome shotgun (WGS) entry which is preliminary data.</text>
</comment>
<organism evidence="1 2">
    <name type="scientific">Calditerricola satsumensis</name>
    <dbReference type="NCBI Taxonomy" id="373054"/>
    <lineage>
        <taxon>Bacteria</taxon>
        <taxon>Bacillati</taxon>
        <taxon>Bacillota</taxon>
        <taxon>Bacilli</taxon>
        <taxon>Bacillales</taxon>
        <taxon>Bacillaceae</taxon>
        <taxon>Calditerricola</taxon>
    </lineage>
</organism>
<gene>
    <name evidence="1" type="ORF">GCM10007043_04740</name>
</gene>
<name>A0A8J3F9R6_9BACI</name>
<reference evidence="1" key="1">
    <citation type="journal article" date="2014" name="Int. J. Syst. Evol. Microbiol.">
        <title>Complete genome sequence of Corynebacterium casei LMG S-19264T (=DSM 44701T), isolated from a smear-ripened cheese.</title>
        <authorList>
            <consortium name="US DOE Joint Genome Institute (JGI-PGF)"/>
            <person name="Walter F."/>
            <person name="Albersmeier A."/>
            <person name="Kalinowski J."/>
            <person name="Ruckert C."/>
        </authorList>
    </citation>
    <scope>NUCLEOTIDE SEQUENCE</scope>
    <source>
        <strain evidence="1">JCM 14719</strain>
    </source>
</reference>
<dbReference type="InterPro" id="IPR021525">
    <property type="entry name" value="DUF3189"/>
</dbReference>
<evidence type="ECO:0008006" key="3">
    <source>
        <dbReference type="Google" id="ProtNLM"/>
    </source>
</evidence>
<protein>
    <recommendedName>
        <fullName evidence="3">DUF3189 family protein</fullName>
    </recommendedName>
</protein>
<dbReference type="EMBL" id="BMOF01000005">
    <property type="protein sequence ID" value="GGJ94027.1"/>
    <property type="molecule type" value="Genomic_DNA"/>
</dbReference>
<proteinExistence type="predicted"/>
<dbReference type="AlphaFoldDB" id="A0A8J3F9R6"/>
<evidence type="ECO:0000313" key="2">
    <source>
        <dbReference type="Proteomes" id="UP000637720"/>
    </source>
</evidence>
<accession>A0A8J3F9R6</accession>
<reference evidence="1" key="2">
    <citation type="submission" date="2020-09" db="EMBL/GenBank/DDBJ databases">
        <authorList>
            <person name="Sun Q."/>
            <person name="Ohkuma M."/>
        </authorList>
    </citation>
    <scope>NUCLEOTIDE SEQUENCE</scope>
    <source>
        <strain evidence="1">JCM 14719</strain>
    </source>
</reference>
<dbReference type="Pfam" id="PF11385">
    <property type="entry name" value="DUF3189"/>
    <property type="match status" value="1"/>
</dbReference>
<sequence length="161" mass="17827">MWTKRPRNVVYYCYGSAHSSVVAAAIHLGVLPDNRVPTPTEILSLDDFDRTSTPFIGTLYCRGRDELGCRVYTLGVGGEPALVVESFLSMVEACGDSRSAFWLVDALPHLSPIAKVGGMLSRRFGMVGVGRRIAVWGVRHRYAHLVRFVHEVKATLRQLPV</sequence>
<evidence type="ECO:0000313" key="1">
    <source>
        <dbReference type="EMBL" id="GGJ94027.1"/>
    </source>
</evidence>